<protein>
    <recommendedName>
        <fullName evidence="6">Glycoside hydrolase</fullName>
    </recommendedName>
</protein>
<sequence>MGLSQLVLLLVGVSAASATLGFDAEQAISTSTFSCLNNNGYEFYISRVYRSNGQLDSQGVQNIKNAWAGGFDYVDAYIFPCHSSSCPSAGDQVAAAINSVKNGGTHFGTFWLDVEIYNWGSNQNTNRQFILDMANKVEAMGHSVGIYTNNNNWQSIVGIDWAGVSKYPLWWANYNGNANFNNFKPFGGWSKPAIHQYTGDVKGPCSVGNFDQNWYP</sequence>
<proteinExistence type="inferred from homology"/>
<evidence type="ECO:0000256" key="2">
    <source>
        <dbReference type="ARBA" id="ARBA00022729"/>
    </source>
</evidence>
<feature type="chain" id="PRO_5043652507" description="Glycoside hydrolase" evidence="3">
    <location>
        <begin position="19"/>
        <end position="216"/>
    </location>
</feature>
<dbReference type="Proteomes" id="UP001432322">
    <property type="component" value="Unassembled WGS sequence"/>
</dbReference>
<dbReference type="GO" id="GO:0007165">
    <property type="term" value="P:signal transduction"/>
    <property type="evidence" value="ECO:0007669"/>
    <property type="project" value="TreeGrafter"/>
</dbReference>
<dbReference type="InterPro" id="IPR017853">
    <property type="entry name" value="GH"/>
</dbReference>
<evidence type="ECO:0000313" key="4">
    <source>
        <dbReference type="EMBL" id="GMT10150.1"/>
    </source>
</evidence>
<comment type="caution">
    <text evidence="4">The sequence shown here is derived from an EMBL/GenBank/DDBJ whole genome shotgun (WGS) entry which is preliminary data.</text>
</comment>
<dbReference type="PANTHER" id="PTHR23208:SF36">
    <property type="entry name" value="LYSOZYME-RELATED"/>
    <property type="match status" value="1"/>
</dbReference>
<gene>
    <name evidence="4" type="ORF">PFISCL1PPCAC_1447</name>
</gene>
<dbReference type="Gene3D" id="3.20.20.80">
    <property type="entry name" value="Glycosidases"/>
    <property type="match status" value="1"/>
</dbReference>
<keyword evidence="2 3" id="KW-0732">Signal</keyword>
<dbReference type="PROSITE" id="PS51904">
    <property type="entry name" value="GLYCOSYL_HYDROL_F25_2"/>
    <property type="match status" value="1"/>
</dbReference>
<dbReference type="GO" id="GO:0003796">
    <property type="term" value="F:lysozyme activity"/>
    <property type="evidence" value="ECO:0007669"/>
    <property type="project" value="InterPro"/>
</dbReference>
<organism evidence="4 5">
    <name type="scientific">Pristionchus fissidentatus</name>
    <dbReference type="NCBI Taxonomy" id="1538716"/>
    <lineage>
        <taxon>Eukaryota</taxon>
        <taxon>Metazoa</taxon>
        <taxon>Ecdysozoa</taxon>
        <taxon>Nematoda</taxon>
        <taxon>Chromadorea</taxon>
        <taxon>Rhabditida</taxon>
        <taxon>Rhabditina</taxon>
        <taxon>Diplogasteromorpha</taxon>
        <taxon>Diplogasteroidea</taxon>
        <taxon>Neodiplogasteridae</taxon>
        <taxon>Pristionchus</taxon>
    </lineage>
</organism>
<dbReference type="GO" id="GO:0009253">
    <property type="term" value="P:peptidoglycan catabolic process"/>
    <property type="evidence" value="ECO:0007669"/>
    <property type="project" value="InterPro"/>
</dbReference>
<evidence type="ECO:0000313" key="5">
    <source>
        <dbReference type="Proteomes" id="UP001432322"/>
    </source>
</evidence>
<dbReference type="InterPro" id="IPR051595">
    <property type="entry name" value="GH25_Enzymes"/>
</dbReference>
<evidence type="ECO:0000256" key="1">
    <source>
        <dbReference type="ARBA" id="ARBA00010646"/>
    </source>
</evidence>
<keyword evidence="5" id="KW-1185">Reference proteome</keyword>
<accession>A0AAV5UVI5</accession>
<reference evidence="4" key="1">
    <citation type="submission" date="2023-10" db="EMBL/GenBank/DDBJ databases">
        <title>Genome assembly of Pristionchus species.</title>
        <authorList>
            <person name="Yoshida K."/>
            <person name="Sommer R.J."/>
        </authorList>
    </citation>
    <scope>NUCLEOTIDE SEQUENCE</scope>
    <source>
        <strain evidence="4">RS5133</strain>
    </source>
</reference>
<dbReference type="PANTHER" id="PTHR23208">
    <property type="entry name" value="LYSOZYME PROTEIN"/>
    <property type="match status" value="1"/>
</dbReference>
<dbReference type="GO" id="GO:0045087">
    <property type="term" value="P:innate immune response"/>
    <property type="evidence" value="ECO:0007669"/>
    <property type="project" value="TreeGrafter"/>
</dbReference>
<dbReference type="AlphaFoldDB" id="A0AAV5UVI5"/>
<evidence type="ECO:0000256" key="3">
    <source>
        <dbReference type="SAM" id="SignalP"/>
    </source>
</evidence>
<feature type="signal peptide" evidence="3">
    <location>
        <begin position="1"/>
        <end position="18"/>
    </location>
</feature>
<comment type="similarity">
    <text evidence="1">Belongs to the glycosyl hydrolase 25 family.</text>
</comment>
<name>A0AAV5UVI5_9BILA</name>
<dbReference type="GO" id="GO:0016998">
    <property type="term" value="P:cell wall macromolecule catabolic process"/>
    <property type="evidence" value="ECO:0007669"/>
    <property type="project" value="InterPro"/>
</dbReference>
<evidence type="ECO:0008006" key="6">
    <source>
        <dbReference type="Google" id="ProtNLM"/>
    </source>
</evidence>
<dbReference type="SUPFAM" id="SSF51445">
    <property type="entry name" value="(Trans)glycosidases"/>
    <property type="match status" value="1"/>
</dbReference>
<dbReference type="EMBL" id="BTSY01000001">
    <property type="protein sequence ID" value="GMT10150.1"/>
    <property type="molecule type" value="Genomic_DNA"/>
</dbReference>
<dbReference type="FunFam" id="3.20.20.80:FF:000134">
    <property type="entry name" value="Glycoside hydrolase"/>
    <property type="match status" value="1"/>
</dbReference>
<dbReference type="InterPro" id="IPR002053">
    <property type="entry name" value="Glyco_hydro_25"/>
</dbReference>